<evidence type="ECO:0000256" key="4">
    <source>
        <dbReference type="ARBA" id="ARBA00023242"/>
    </source>
</evidence>
<name>A0AAN6V074_9PEZI</name>
<dbReference type="PANTHER" id="PTHR47840:SF1">
    <property type="entry name" value="ZN(II)2CYS6 TRANSCRIPTION FACTOR (EUROFUNG)"/>
    <property type="match status" value="1"/>
</dbReference>
<proteinExistence type="predicted"/>
<keyword evidence="8" id="KW-1185">Reference proteome</keyword>
<dbReference type="GO" id="GO:0008270">
    <property type="term" value="F:zinc ion binding"/>
    <property type="evidence" value="ECO:0007669"/>
    <property type="project" value="InterPro"/>
</dbReference>
<evidence type="ECO:0000313" key="7">
    <source>
        <dbReference type="EMBL" id="KAK4142457.1"/>
    </source>
</evidence>
<sequence>MTRASIPEQDTAAPQSDSERPRKRVRKGTRSCWECKRRKVRCGFASASDTICSPCRRRKTGCVSQEFPDILQPEPIQDESSVRDGHIQERLDRMEALIQSLVERATGDDRVFGSLLRFDTLAKRNVVAAPRITRPITPATPLTRMLDTQSKYDGLTQKLTAAWPSQHTLDRLFNSHSKSSASLALQASSLPFSSALSLQDILKPPPPASHPVLVARKLLLLGICLQGFDVCGTHVSDIVLDYHTIVSRAIDAASLVTTNDELTGTREGIECIMMESLCHDAAGNLRRAWIAIRRAVSMAQALGLHRPSLPTPSIPSAVNTEQLWLRLVQTDRFTSLLLGLPPGPATDNDVFAAPAVLESCSPLEKMRRLDCLAAGKILARGGSLESIGDCATTRQIDGLLQQAAACMPPSWWVVPTTMVEQKEPQSVIARGMVLMDQFVHFHLVARLHLPYLFPHHSHTHTGSSLATNPKHHTTSSKHTALTATRSMLTRYLAFRNLPSSLSPGTHYCHGMDLFAFLAACALCIEHIQA</sequence>
<dbReference type="InterPro" id="IPR007219">
    <property type="entry name" value="XnlR_reg_dom"/>
</dbReference>
<dbReference type="CDD" id="cd00067">
    <property type="entry name" value="GAL4"/>
    <property type="match status" value="1"/>
</dbReference>
<dbReference type="Proteomes" id="UP001302676">
    <property type="component" value="Unassembled WGS sequence"/>
</dbReference>
<dbReference type="EMBL" id="MU853597">
    <property type="protein sequence ID" value="KAK4142457.1"/>
    <property type="molecule type" value="Genomic_DNA"/>
</dbReference>
<dbReference type="InterPro" id="IPR036864">
    <property type="entry name" value="Zn2-C6_fun-type_DNA-bd_sf"/>
</dbReference>
<dbReference type="PROSITE" id="PS00463">
    <property type="entry name" value="ZN2_CY6_FUNGAL_1"/>
    <property type="match status" value="1"/>
</dbReference>
<dbReference type="InterPro" id="IPR001138">
    <property type="entry name" value="Zn2Cys6_DnaBD"/>
</dbReference>
<dbReference type="GeneID" id="87814227"/>
<reference evidence="7" key="1">
    <citation type="journal article" date="2023" name="Mol. Phylogenet. Evol.">
        <title>Genome-scale phylogeny and comparative genomics of the fungal order Sordariales.</title>
        <authorList>
            <person name="Hensen N."/>
            <person name="Bonometti L."/>
            <person name="Westerberg I."/>
            <person name="Brannstrom I.O."/>
            <person name="Guillou S."/>
            <person name="Cros-Aarteil S."/>
            <person name="Calhoun S."/>
            <person name="Haridas S."/>
            <person name="Kuo A."/>
            <person name="Mondo S."/>
            <person name="Pangilinan J."/>
            <person name="Riley R."/>
            <person name="LaButti K."/>
            <person name="Andreopoulos B."/>
            <person name="Lipzen A."/>
            <person name="Chen C."/>
            <person name="Yan M."/>
            <person name="Daum C."/>
            <person name="Ng V."/>
            <person name="Clum A."/>
            <person name="Steindorff A."/>
            <person name="Ohm R.A."/>
            <person name="Martin F."/>
            <person name="Silar P."/>
            <person name="Natvig D.O."/>
            <person name="Lalanne C."/>
            <person name="Gautier V."/>
            <person name="Ament-Velasquez S.L."/>
            <person name="Kruys A."/>
            <person name="Hutchinson M.I."/>
            <person name="Powell A.J."/>
            <person name="Barry K."/>
            <person name="Miller A.N."/>
            <person name="Grigoriev I.V."/>
            <person name="Debuchy R."/>
            <person name="Gladieux P."/>
            <person name="Hiltunen Thoren M."/>
            <person name="Johannesson H."/>
        </authorList>
    </citation>
    <scope>NUCLEOTIDE SEQUENCE</scope>
    <source>
        <strain evidence="7">CBS 141.50</strain>
    </source>
</reference>
<dbReference type="SMART" id="SM00906">
    <property type="entry name" value="Fungal_trans"/>
    <property type="match status" value="1"/>
</dbReference>
<dbReference type="AlphaFoldDB" id="A0AAN6V074"/>
<keyword evidence="1" id="KW-0479">Metal-binding</keyword>
<feature type="non-terminal residue" evidence="7">
    <location>
        <position position="529"/>
    </location>
</feature>
<reference evidence="7" key="2">
    <citation type="submission" date="2023-05" db="EMBL/GenBank/DDBJ databases">
        <authorList>
            <consortium name="Lawrence Berkeley National Laboratory"/>
            <person name="Steindorff A."/>
            <person name="Hensen N."/>
            <person name="Bonometti L."/>
            <person name="Westerberg I."/>
            <person name="Brannstrom I.O."/>
            <person name="Guillou S."/>
            <person name="Cros-Aarteil S."/>
            <person name="Calhoun S."/>
            <person name="Haridas S."/>
            <person name="Kuo A."/>
            <person name="Mondo S."/>
            <person name="Pangilinan J."/>
            <person name="Riley R."/>
            <person name="Labutti K."/>
            <person name="Andreopoulos B."/>
            <person name="Lipzen A."/>
            <person name="Chen C."/>
            <person name="Yanf M."/>
            <person name="Daum C."/>
            <person name="Ng V."/>
            <person name="Clum A."/>
            <person name="Ohm R."/>
            <person name="Martin F."/>
            <person name="Silar P."/>
            <person name="Natvig D."/>
            <person name="Lalanne C."/>
            <person name="Gautier V."/>
            <person name="Ament-Velasquez S.L."/>
            <person name="Kruys A."/>
            <person name="Hutchinson M.I."/>
            <person name="Powell A.J."/>
            <person name="Barry K."/>
            <person name="Miller A.N."/>
            <person name="Grigoriev I.V."/>
            <person name="Debuchy R."/>
            <person name="Gladieux P."/>
            <person name="Thoren M.H."/>
            <person name="Johannesson H."/>
        </authorList>
    </citation>
    <scope>NUCLEOTIDE SEQUENCE</scope>
    <source>
        <strain evidence="7">CBS 141.50</strain>
    </source>
</reference>
<gene>
    <name evidence="7" type="ORF">C8A04DRAFT_13184</name>
</gene>
<evidence type="ECO:0000259" key="6">
    <source>
        <dbReference type="PROSITE" id="PS00463"/>
    </source>
</evidence>
<dbReference type="GO" id="GO:0003677">
    <property type="term" value="F:DNA binding"/>
    <property type="evidence" value="ECO:0007669"/>
    <property type="project" value="InterPro"/>
</dbReference>
<dbReference type="GO" id="GO:0006351">
    <property type="term" value="P:DNA-templated transcription"/>
    <property type="evidence" value="ECO:0007669"/>
    <property type="project" value="InterPro"/>
</dbReference>
<dbReference type="Gene3D" id="4.10.240.10">
    <property type="entry name" value="Zn(2)-C6 fungal-type DNA-binding domain"/>
    <property type="match status" value="1"/>
</dbReference>
<feature type="region of interest" description="Disordered" evidence="5">
    <location>
        <begin position="1"/>
        <end position="27"/>
    </location>
</feature>
<keyword evidence="2" id="KW-0805">Transcription regulation</keyword>
<evidence type="ECO:0000256" key="5">
    <source>
        <dbReference type="SAM" id="MobiDB-lite"/>
    </source>
</evidence>
<dbReference type="PANTHER" id="PTHR47840">
    <property type="entry name" value="ZN(II)2CYS6 TRANSCRIPTION FACTOR (EUROFUNG)-RELATED"/>
    <property type="match status" value="1"/>
</dbReference>
<keyword evidence="3" id="KW-0804">Transcription</keyword>
<dbReference type="SUPFAM" id="SSF57701">
    <property type="entry name" value="Zn2/Cys6 DNA-binding domain"/>
    <property type="match status" value="1"/>
</dbReference>
<dbReference type="CDD" id="cd12148">
    <property type="entry name" value="fungal_TF_MHR"/>
    <property type="match status" value="1"/>
</dbReference>
<evidence type="ECO:0000256" key="1">
    <source>
        <dbReference type="ARBA" id="ARBA00022723"/>
    </source>
</evidence>
<dbReference type="RefSeq" id="XP_062635828.1">
    <property type="nucleotide sequence ID" value="XM_062777614.1"/>
</dbReference>
<evidence type="ECO:0000256" key="3">
    <source>
        <dbReference type="ARBA" id="ARBA00023163"/>
    </source>
</evidence>
<organism evidence="7 8">
    <name type="scientific">Dichotomopilus funicola</name>
    <dbReference type="NCBI Taxonomy" id="1934379"/>
    <lineage>
        <taxon>Eukaryota</taxon>
        <taxon>Fungi</taxon>
        <taxon>Dikarya</taxon>
        <taxon>Ascomycota</taxon>
        <taxon>Pezizomycotina</taxon>
        <taxon>Sordariomycetes</taxon>
        <taxon>Sordariomycetidae</taxon>
        <taxon>Sordariales</taxon>
        <taxon>Chaetomiaceae</taxon>
        <taxon>Dichotomopilus</taxon>
    </lineage>
</organism>
<keyword evidence="4" id="KW-0539">Nucleus</keyword>
<feature type="domain" description="Zn(2)-C6 fungal-type" evidence="6">
    <location>
        <begin position="31"/>
        <end position="62"/>
    </location>
</feature>
<protein>
    <recommendedName>
        <fullName evidence="6">Zn(2)-C6 fungal-type domain-containing protein</fullName>
    </recommendedName>
</protein>
<dbReference type="GO" id="GO:0000981">
    <property type="term" value="F:DNA-binding transcription factor activity, RNA polymerase II-specific"/>
    <property type="evidence" value="ECO:0007669"/>
    <property type="project" value="InterPro"/>
</dbReference>
<accession>A0AAN6V074</accession>
<evidence type="ECO:0000313" key="8">
    <source>
        <dbReference type="Proteomes" id="UP001302676"/>
    </source>
</evidence>
<evidence type="ECO:0000256" key="2">
    <source>
        <dbReference type="ARBA" id="ARBA00023015"/>
    </source>
</evidence>
<comment type="caution">
    <text evidence="7">The sequence shown here is derived from an EMBL/GenBank/DDBJ whole genome shotgun (WGS) entry which is preliminary data.</text>
</comment>
<dbReference type="SMART" id="SM00066">
    <property type="entry name" value="GAL4"/>
    <property type="match status" value="1"/>
</dbReference>